<dbReference type="Pfam" id="PF23489">
    <property type="entry name" value="V-ATPase_su_f"/>
    <property type="match status" value="1"/>
</dbReference>
<organism evidence="7 8">
    <name type="scientific">Hypsibius exemplaris</name>
    <name type="common">Freshwater tardigrade</name>
    <dbReference type="NCBI Taxonomy" id="2072580"/>
    <lineage>
        <taxon>Eukaryota</taxon>
        <taxon>Metazoa</taxon>
        <taxon>Ecdysozoa</taxon>
        <taxon>Tardigrada</taxon>
        <taxon>Eutardigrada</taxon>
        <taxon>Parachela</taxon>
        <taxon>Hypsibioidea</taxon>
        <taxon>Hypsibiidae</taxon>
        <taxon>Hypsibius</taxon>
    </lineage>
</organism>
<evidence type="ECO:0000256" key="3">
    <source>
        <dbReference type="ARBA" id="ARBA00022692"/>
    </source>
</evidence>
<evidence type="ECO:0000313" key="7">
    <source>
        <dbReference type="EMBL" id="OQV22318.1"/>
    </source>
</evidence>
<keyword evidence="3 6" id="KW-0812">Transmembrane</keyword>
<name>A0A1W0X4F4_HYPEX</name>
<dbReference type="Proteomes" id="UP000192578">
    <property type="component" value="Unassembled WGS sequence"/>
</dbReference>
<dbReference type="InterPro" id="IPR026770">
    <property type="entry name" value="RNase_K"/>
</dbReference>
<evidence type="ECO:0000256" key="4">
    <source>
        <dbReference type="ARBA" id="ARBA00022989"/>
    </source>
</evidence>
<reference evidence="8" key="1">
    <citation type="submission" date="2017-01" db="EMBL/GenBank/DDBJ databases">
        <title>Comparative genomics of anhydrobiosis in the tardigrade Hypsibius dujardini.</title>
        <authorList>
            <person name="Yoshida Y."/>
            <person name="Koutsovoulos G."/>
            <person name="Laetsch D."/>
            <person name="Stevens L."/>
            <person name="Kumar S."/>
            <person name="Horikawa D."/>
            <person name="Ishino K."/>
            <person name="Komine S."/>
            <person name="Tomita M."/>
            <person name="Blaxter M."/>
            <person name="Arakawa K."/>
        </authorList>
    </citation>
    <scope>NUCLEOTIDE SEQUENCE [LARGE SCALE GENOMIC DNA]</scope>
    <source>
        <strain evidence="8">Z151</strain>
    </source>
</reference>
<accession>A0A1W0X4F4</accession>
<evidence type="ECO:0000256" key="2">
    <source>
        <dbReference type="ARBA" id="ARBA00008458"/>
    </source>
</evidence>
<gene>
    <name evidence="7" type="ORF">BV898_03817</name>
</gene>
<proteinExistence type="inferred from homology"/>
<comment type="subcellular location">
    <subcellularLocation>
        <location evidence="1">Membrane</location>
        <topology evidence="1">Multi-pass membrane protein</topology>
    </subcellularLocation>
</comment>
<evidence type="ECO:0000313" key="8">
    <source>
        <dbReference type="Proteomes" id="UP000192578"/>
    </source>
</evidence>
<sequence>MKKICGPTLSICGIILSVWGVIQLAIMGAFFYVRSVNLVEDVPINEADFISHPEMADAAYKQQAYNCWVCAALYVLLLAFSGHQMMVNIRPAPYTGM</sequence>
<comment type="similarity">
    <text evidence="2">Belongs to the RNase K family.</text>
</comment>
<evidence type="ECO:0000256" key="6">
    <source>
        <dbReference type="SAM" id="Phobius"/>
    </source>
</evidence>
<feature type="transmembrane region" description="Helical" evidence="6">
    <location>
        <begin position="63"/>
        <end position="80"/>
    </location>
</feature>
<keyword evidence="8" id="KW-1185">Reference proteome</keyword>
<comment type="caution">
    <text evidence="7">The sequence shown here is derived from an EMBL/GenBank/DDBJ whole genome shotgun (WGS) entry which is preliminary data.</text>
</comment>
<dbReference type="InterPro" id="IPR056552">
    <property type="entry name" value="Ribonucl_Kappa"/>
</dbReference>
<dbReference type="PANTHER" id="PTHR31733">
    <property type="entry name" value="RIBONUCLEASE KAPPA"/>
    <property type="match status" value="1"/>
</dbReference>
<keyword evidence="5 6" id="KW-0472">Membrane</keyword>
<evidence type="ECO:0000256" key="1">
    <source>
        <dbReference type="ARBA" id="ARBA00004141"/>
    </source>
</evidence>
<keyword evidence="4 6" id="KW-1133">Transmembrane helix</keyword>
<protein>
    <submittedName>
        <fullName evidence="7">Ribonuclease kappa-B</fullName>
    </submittedName>
</protein>
<evidence type="ECO:0000256" key="5">
    <source>
        <dbReference type="ARBA" id="ARBA00023136"/>
    </source>
</evidence>
<feature type="transmembrane region" description="Helical" evidence="6">
    <location>
        <begin position="12"/>
        <end position="33"/>
    </location>
</feature>
<dbReference type="GO" id="GO:0004521">
    <property type="term" value="F:RNA endonuclease activity"/>
    <property type="evidence" value="ECO:0007669"/>
    <property type="project" value="InterPro"/>
</dbReference>
<dbReference type="GO" id="GO:0016020">
    <property type="term" value="C:membrane"/>
    <property type="evidence" value="ECO:0007669"/>
    <property type="project" value="UniProtKB-SubCell"/>
</dbReference>
<dbReference type="AlphaFoldDB" id="A0A1W0X4F4"/>
<dbReference type="OrthoDB" id="67317at2759"/>
<dbReference type="EMBL" id="MTYJ01000018">
    <property type="protein sequence ID" value="OQV22318.1"/>
    <property type="molecule type" value="Genomic_DNA"/>
</dbReference>